<keyword evidence="5" id="KW-0804">Transcription</keyword>
<dbReference type="EMBL" id="DTKQ01000029">
    <property type="protein sequence ID" value="HGZ79057.1"/>
    <property type="molecule type" value="Genomic_DNA"/>
</dbReference>
<sequence>MRLFEQFQSFDPDILFNSFFRSLHILSSSVAVFEELSSFNKKVKQISNARLRFENPRTTYDQNGIYGRIYDVRILKEDGDYFWKGEEDSTISNVLLLIPDSDGYFRFMGRKMYSPFVVFTGFRKDLFEKEDEDEGSEVRGDILDLENSIVLQGYYLAFASTILRLLYDKAHDERRKLNGNALNALVRKMGVAYFVYFTKKDSKYLAQKIPLFFLPEGLNEVDRLSAPRRVVLPNEVVAEEKRYPNSTHFGIVDLLETPESEKIGLTLTLVDSDSLEYDFENLRVVNKKVDYESFKKDPKSIDSSEILSLATKQIPFILHSDGARILMGSKNLKQALKVVAREFPLLRTGFEKEAVGVNGFVAYGLFHGYNFEDGLVVSKTFAKRMAARVFEEEKCVVEVVNTKEPVKERTSWIYAGEKKKEIRIVWKVVENEPVFYGKLLYEVKDEHDRTISVKRYEGKYEAKVVHLPHELPLPYEDPVTKQTIVEFHIGYEVFKPLEVGDKIMGRHGNKCTVALILPDEEMPVAEFQDRLTNEIVRKPIEVLISPLSVVSRMNLGQLYETHITMAQVHSNFDMFKDRCSPLENAYVHRERLLDALKRIGSDDQGRFKVVHNGCEWWLTVGYQYFYRLDHCVRDKIHVVSLAEESKLTGQPKKGRSRHGGQRFGEMEFWCLYSYGNRKLVKLFAKKNLQESSNYPEDMLNEIVGRCVGICFETKDHMKSSFKLCELREKDDSGLLEEYLKVAFVRKHHLNDLTFLRAWFAMNKVCSRAEFERFVSELLGLLEILKKEDTNFDEFSSAFDKFLDQHAEMVKILSNSGLDLRESLKGLKDKKDWNRYFHSLLSRIYKMSKDDSSYYKGLFKRLGEFMMKKDGYIRNCVIARRLHFSARAVISPMPAIRLEDYKKDVDLDTIVLPVDFGIEWLGQKLREEENIDAEKMNIALRGDLRTRIEVAKALNRLMEKDELYVLLNRQPSLHRHSIQAFKPMFWHNYTIGLPICVCAGFNADFDGDTMAVYYPIDQNEEIKQELRKMLPSKNPFKLGNGELIYSIDQDIVYGYYAENGFRAEHNKAALKEKVKRELETLVKSKDSSSVLEYMKNVLDRYINLATKKNLTLSVFEIDENVESMKYIAESRCRGSKEQYEQLNRRIPLERRETKSSFVRGVPLEDYFDVEEGIVKRARRSLMDKKLRVAEAGYFTRKLIELLGSVRARTDIEEFVEHEIDLGKINVTGKEIFSKSRFLYRWVKDESGKVLFVEREDQLSDKFIVLSPAIVEENGDFFVSSKYCGKDLSNLKDIPDGSYIGLTAGHVLGERGTQLSMETFHTGGKGFSMGRVSSQIFTFAFASTSYQDFLRNIEKAFHEDMKSSLFEKLTLSSVYFELLYNFAQHLKKYKGMESVNKFYKDVSLRGPLTCMSFEDGLEVLKKIEIDREYVERHPRVEYAFFWRWIE</sequence>
<dbReference type="Gene3D" id="2.40.270.10">
    <property type="entry name" value="DNA-directed RNA polymerase, subunit 2, domain 6"/>
    <property type="match status" value="1"/>
</dbReference>
<proteinExistence type="predicted"/>
<feature type="domain" description="RNA polymerase N-terminal" evidence="6">
    <location>
        <begin position="757"/>
        <end position="1058"/>
    </location>
</feature>
<dbReference type="EC" id="2.7.7.6" evidence="1"/>
<keyword evidence="3" id="KW-0808">Transferase</keyword>
<dbReference type="InterPro" id="IPR045867">
    <property type="entry name" value="DNA-dir_RpoC_beta_prime"/>
</dbReference>
<evidence type="ECO:0000256" key="3">
    <source>
        <dbReference type="ARBA" id="ARBA00022679"/>
    </source>
</evidence>
<dbReference type="Pfam" id="PF00562">
    <property type="entry name" value="RNA_pol_Rpb2_6"/>
    <property type="match status" value="1"/>
</dbReference>
<dbReference type="GO" id="GO:0000428">
    <property type="term" value="C:DNA-directed RNA polymerase complex"/>
    <property type="evidence" value="ECO:0007669"/>
    <property type="project" value="UniProtKB-KW"/>
</dbReference>
<dbReference type="Gene3D" id="3.90.1800.10">
    <property type="entry name" value="RNA polymerase alpha subunit dimerisation domain"/>
    <property type="match status" value="1"/>
</dbReference>
<dbReference type="Pfam" id="PF04998">
    <property type="entry name" value="RNA_pol_Rpb1_5"/>
    <property type="match status" value="1"/>
</dbReference>
<accession>A0A832I9U1</accession>
<keyword evidence="2" id="KW-0240">DNA-directed RNA polymerase</keyword>
<reference evidence="7" key="1">
    <citation type="journal article" date="2020" name="mSystems">
        <title>Genome- and Community-Level Interaction Insights into Carbon Utilization and Element Cycling Functions of Hydrothermarchaeota in Hydrothermal Sediment.</title>
        <authorList>
            <person name="Zhou Z."/>
            <person name="Liu Y."/>
            <person name="Xu W."/>
            <person name="Pan J."/>
            <person name="Luo Z.H."/>
            <person name="Li M."/>
        </authorList>
    </citation>
    <scope>NUCLEOTIDE SEQUENCE [LARGE SCALE GENOMIC DNA]</scope>
    <source>
        <strain evidence="7">SpSt-86</strain>
    </source>
</reference>
<organism evidence="7">
    <name type="scientific">Pseudothermotoga hypogea</name>
    <dbReference type="NCBI Taxonomy" id="57487"/>
    <lineage>
        <taxon>Bacteria</taxon>
        <taxon>Thermotogati</taxon>
        <taxon>Thermotogota</taxon>
        <taxon>Thermotogae</taxon>
        <taxon>Thermotogales</taxon>
        <taxon>Thermotogaceae</taxon>
        <taxon>Pseudothermotoga</taxon>
    </lineage>
</organism>
<gene>
    <name evidence="7" type="ORF">ENW55_03630</name>
</gene>
<dbReference type="Pfam" id="PF00623">
    <property type="entry name" value="RNA_pol_Rpb1_2"/>
    <property type="match status" value="1"/>
</dbReference>
<keyword evidence="4" id="KW-0548">Nucleotidyltransferase</keyword>
<protein>
    <recommendedName>
        <fullName evidence="1">DNA-directed RNA polymerase</fullName>
        <ecNumber evidence="1">2.7.7.6</ecNumber>
    </recommendedName>
</protein>
<evidence type="ECO:0000256" key="2">
    <source>
        <dbReference type="ARBA" id="ARBA00022478"/>
    </source>
</evidence>
<evidence type="ECO:0000313" key="7">
    <source>
        <dbReference type="EMBL" id="HGZ79057.1"/>
    </source>
</evidence>
<evidence type="ECO:0000256" key="4">
    <source>
        <dbReference type="ARBA" id="ARBA00022695"/>
    </source>
</evidence>
<dbReference type="InterPro" id="IPR007120">
    <property type="entry name" value="DNA-dir_RNAP_su2_dom"/>
</dbReference>
<dbReference type="SMART" id="SM00663">
    <property type="entry name" value="RPOLA_N"/>
    <property type="match status" value="1"/>
</dbReference>
<dbReference type="InterPro" id="IPR006592">
    <property type="entry name" value="RNA_pol_N"/>
</dbReference>
<name>A0A832I9U1_9THEM</name>
<comment type="caution">
    <text evidence="7">The sequence shown here is derived from an EMBL/GenBank/DDBJ whole genome shotgun (WGS) entry which is preliminary data.</text>
</comment>
<dbReference type="Gene3D" id="2.40.40.20">
    <property type="match status" value="1"/>
</dbReference>
<evidence type="ECO:0000256" key="1">
    <source>
        <dbReference type="ARBA" id="ARBA00012418"/>
    </source>
</evidence>
<dbReference type="Gene3D" id="3.90.1100.10">
    <property type="match status" value="1"/>
</dbReference>
<dbReference type="SUPFAM" id="SSF64484">
    <property type="entry name" value="beta and beta-prime subunits of DNA dependent RNA-polymerase"/>
    <property type="match status" value="2"/>
</dbReference>
<dbReference type="GO" id="GO:0003677">
    <property type="term" value="F:DNA binding"/>
    <property type="evidence" value="ECO:0007669"/>
    <property type="project" value="InterPro"/>
</dbReference>
<evidence type="ECO:0000259" key="6">
    <source>
        <dbReference type="SMART" id="SM00663"/>
    </source>
</evidence>
<dbReference type="GO" id="GO:0003899">
    <property type="term" value="F:DNA-directed RNA polymerase activity"/>
    <property type="evidence" value="ECO:0007669"/>
    <property type="project" value="UniProtKB-EC"/>
</dbReference>
<dbReference type="InterPro" id="IPR007081">
    <property type="entry name" value="RNA_pol_Rpb1_5"/>
</dbReference>
<dbReference type="InterPro" id="IPR037033">
    <property type="entry name" value="DNA-dir_RNAP_su2_hyb_sf"/>
</dbReference>
<dbReference type="InterPro" id="IPR000722">
    <property type="entry name" value="RNA_pol_asu"/>
</dbReference>
<dbReference type="GO" id="GO:0006351">
    <property type="term" value="P:DNA-templated transcription"/>
    <property type="evidence" value="ECO:0007669"/>
    <property type="project" value="InterPro"/>
</dbReference>
<evidence type="ECO:0000256" key="5">
    <source>
        <dbReference type="ARBA" id="ARBA00023163"/>
    </source>
</evidence>
<dbReference type="PANTHER" id="PTHR19376">
    <property type="entry name" value="DNA-DIRECTED RNA POLYMERASE"/>
    <property type="match status" value="1"/>
</dbReference>